<dbReference type="Gene3D" id="1.25.10.10">
    <property type="entry name" value="Leucine-rich Repeat Variant"/>
    <property type="match status" value="1"/>
</dbReference>
<dbReference type="EMBL" id="JQDR03015455">
    <property type="protein sequence ID" value="KAA0186599.1"/>
    <property type="molecule type" value="Genomic_DNA"/>
</dbReference>
<gene>
    <name evidence="1" type="ORF">HAZT_HAZT004749</name>
</gene>
<reference evidence="1" key="3">
    <citation type="submission" date="2019-06" db="EMBL/GenBank/DDBJ databases">
        <authorList>
            <person name="Poynton C."/>
            <person name="Hasenbein S."/>
            <person name="Benoit J.B."/>
            <person name="Sepulveda M.S."/>
            <person name="Poelchau M.F."/>
            <person name="Murali S.C."/>
            <person name="Chen S."/>
            <person name="Glastad K.M."/>
            <person name="Werren J.H."/>
            <person name="Vineis J.H."/>
            <person name="Bowen J.L."/>
            <person name="Friedrich M."/>
            <person name="Jones J."/>
            <person name="Robertson H.M."/>
            <person name="Feyereisen R."/>
            <person name="Mechler-Hickson A."/>
            <person name="Mathers N."/>
            <person name="Lee C.E."/>
            <person name="Colbourne J.K."/>
            <person name="Biales A."/>
            <person name="Johnston J.S."/>
            <person name="Wellborn G.A."/>
            <person name="Rosendale A.J."/>
            <person name="Cridge A.G."/>
            <person name="Munoz-Torres M.C."/>
            <person name="Bain P.A."/>
            <person name="Manny A.R."/>
            <person name="Major K.M."/>
            <person name="Lambert F.N."/>
            <person name="Vulpe C.D."/>
            <person name="Tuck P."/>
            <person name="Blalock B.J."/>
            <person name="Lin Y.-Y."/>
            <person name="Smith M.E."/>
            <person name="Ochoa-Acuna H."/>
            <person name="Chen M.-J.M."/>
            <person name="Childers C.P."/>
            <person name="Qu J."/>
            <person name="Dugan S."/>
            <person name="Lee S.L."/>
            <person name="Chao H."/>
            <person name="Dinh H."/>
            <person name="Han Y."/>
            <person name="Doddapaneni H."/>
            <person name="Worley K.C."/>
            <person name="Muzny D.M."/>
            <person name="Gibbs R.A."/>
            <person name="Richards S."/>
        </authorList>
    </citation>
    <scope>NUCLEOTIDE SEQUENCE</scope>
    <source>
        <strain evidence="1">HAZT.00-mixed</strain>
        <tissue evidence="1">Whole organism</tissue>
    </source>
</reference>
<reference evidence="1" key="2">
    <citation type="journal article" date="2018" name="Environ. Sci. Technol.">
        <title>The Toxicogenome of Hyalella azteca: A Model for Sediment Ecotoxicology and Evolutionary Toxicology.</title>
        <authorList>
            <person name="Poynton H.C."/>
            <person name="Hasenbein S."/>
            <person name="Benoit J.B."/>
            <person name="Sepulveda M.S."/>
            <person name="Poelchau M.F."/>
            <person name="Hughes D.S.T."/>
            <person name="Murali S.C."/>
            <person name="Chen S."/>
            <person name="Glastad K.M."/>
            <person name="Goodisman M.A.D."/>
            <person name="Werren J.H."/>
            <person name="Vineis J.H."/>
            <person name="Bowen J.L."/>
            <person name="Friedrich M."/>
            <person name="Jones J."/>
            <person name="Robertson H.M."/>
            <person name="Feyereisen R."/>
            <person name="Mechler-Hickson A."/>
            <person name="Mathers N."/>
            <person name="Lee C.E."/>
            <person name="Colbourne J.K."/>
            <person name="Biales A."/>
            <person name="Johnston J.S."/>
            <person name="Wellborn G.A."/>
            <person name="Rosendale A.J."/>
            <person name="Cridge A.G."/>
            <person name="Munoz-Torres M.C."/>
            <person name="Bain P.A."/>
            <person name="Manny A.R."/>
            <person name="Major K.M."/>
            <person name="Lambert F.N."/>
            <person name="Vulpe C.D."/>
            <person name="Tuck P."/>
            <person name="Blalock B.J."/>
            <person name="Lin Y.Y."/>
            <person name="Smith M.E."/>
            <person name="Ochoa-Acuna H."/>
            <person name="Chen M.M."/>
            <person name="Childers C.P."/>
            <person name="Qu J."/>
            <person name="Dugan S."/>
            <person name="Lee S.L."/>
            <person name="Chao H."/>
            <person name="Dinh H."/>
            <person name="Han Y."/>
            <person name="Doddapaneni H."/>
            <person name="Worley K.C."/>
            <person name="Muzny D.M."/>
            <person name="Gibbs R.A."/>
            <person name="Richards S."/>
        </authorList>
    </citation>
    <scope>NUCLEOTIDE SEQUENCE</scope>
    <source>
        <strain evidence="1">HAZT.00-mixed</strain>
        <tissue evidence="1">Whole organism</tissue>
    </source>
</reference>
<dbReference type="Proteomes" id="UP000711488">
    <property type="component" value="Unassembled WGS sequence"/>
</dbReference>
<protein>
    <recommendedName>
        <fullName evidence="2">CLASP N-terminal domain-containing protein</fullName>
    </recommendedName>
</protein>
<evidence type="ECO:0008006" key="2">
    <source>
        <dbReference type="Google" id="ProtNLM"/>
    </source>
</evidence>
<evidence type="ECO:0000313" key="1">
    <source>
        <dbReference type="EMBL" id="KAA0186599.1"/>
    </source>
</evidence>
<dbReference type="InterPro" id="IPR011989">
    <property type="entry name" value="ARM-like"/>
</dbReference>
<organism evidence="1">
    <name type="scientific">Hyalella azteca</name>
    <name type="common">Amphipod</name>
    <dbReference type="NCBI Taxonomy" id="294128"/>
    <lineage>
        <taxon>Eukaryota</taxon>
        <taxon>Metazoa</taxon>
        <taxon>Ecdysozoa</taxon>
        <taxon>Arthropoda</taxon>
        <taxon>Crustacea</taxon>
        <taxon>Multicrustacea</taxon>
        <taxon>Malacostraca</taxon>
        <taxon>Eumalacostraca</taxon>
        <taxon>Peracarida</taxon>
        <taxon>Amphipoda</taxon>
        <taxon>Senticaudata</taxon>
        <taxon>Talitrida</taxon>
        <taxon>Talitroidea</taxon>
        <taxon>Hyalellidae</taxon>
        <taxon>Hyalella</taxon>
    </lineage>
</organism>
<accession>A0A6A0GSC3</accession>
<sequence>MLAKSAYEHLPTVLPYACICISHGAGAVTISRLLPHVVKLLGDPGAPVRDTAFNTLVEAYRHYGDRLRTDLANKYPVPPAKNF</sequence>
<dbReference type="AlphaFoldDB" id="A0A6A0GSC3"/>
<proteinExistence type="predicted"/>
<comment type="caution">
    <text evidence="1">The sequence shown here is derived from an EMBL/GenBank/DDBJ whole genome shotgun (WGS) entry which is preliminary data.</text>
</comment>
<reference evidence="1" key="1">
    <citation type="submission" date="2014-08" db="EMBL/GenBank/DDBJ databases">
        <authorList>
            <person name="Murali S."/>
            <person name="Richards S."/>
            <person name="Bandaranaike D."/>
            <person name="Bellair M."/>
            <person name="Blankenburg K."/>
            <person name="Chao H."/>
            <person name="Dinh H."/>
            <person name="Doddapaneni H."/>
            <person name="Dugan-Rocha S."/>
            <person name="Elkadiri S."/>
            <person name="Gnanaolivu R."/>
            <person name="Hughes D."/>
            <person name="Lee S."/>
            <person name="Li M."/>
            <person name="Ming W."/>
            <person name="Munidasa M."/>
            <person name="Muniz J."/>
            <person name="Nguyen L."/>
            <person name="Osuji N."/>
            <person name="Pu L.-L."/>
            <person name="Puazo M."/>
            <person name="Skinner E."/>
            <person name="Qu C."/>
            <person name="Quiroz J."/>
            <person name="Raj R."/>
            <person name="Weissenberger G."/>
            <person name="Xin Y."/>
            <person name="Zou X."/>
            <person name="Han Y."/>
            <person name="Worley K."/>
            <person name="Muzny D."/>
            <person name="Gibbs R."/>
        </authorList>
    </citation>
    <scope>NUCLEOTIDE SEQUENCE</scope>
    <source>
        <strain evidence="1">HAZT.00-mixed</strain>
        <tissue evidence="1">Whole organism</tissue>
    </source>
</reference>
<name>A0A6A0GSC3_HYAAZ</name>